<dbReference type="Pfam" id="PF08711">
    <property type="entry name" value="Med26"/>
    <property type="match status" value="1"/>
</dbReference>
<dbReference type="SMART" id="SM00510">
    <property type="entry name" value="TFS2M"/>
    <property type="match status" value="1"/>
</dbReference>
<evidence type="ECO:0000313" key="5">
    <source>
        <dbReference type="Ensembl" id="ENSACAP00000001595.4"/>
    </source>
</evidence>
<dbReference type="GO" id="GO:0006357">
    <property type="term" value="P:regulation of transcription by RNA polymerase II"/>
    <property type="evidence" value="ECO:0000318"/>
    <property type="project" value="GO_Central"/>
</dbReference>
<dbReference type="Gene3D" id="2.20.25.10">
    <property type="match status" value="1"/>
</dbReference>
<dbReference type="GO" id="GO:0005634">
    <property type="term" value="C:nucleus"/>
    <property type="evidence" value="ECO:0000318"/>
    <property type="project" value="GO_Central"/>
</dbReference>
<dbReference type="PROSITE" id="PS51319">
    <property type="entry name" value="TFIIS_N"/>
    <property type="match status" value="1"/>
</dbReference>
<dbReference type="HOGENOM" id="CLU_890113_0_0_1"/>
<dbReference type="InterPro" id="IPR017923">
    <property type="entry name" value="TFIIS_N"/>
</dbReference>
<feature type="region of interest" description="Disordered" evidence="2">
    <location>
        <begin position="183"/>
        <end position="224"/>
    </location>
</feature>
<keyword evidence="1" id="KW-0539">Nucleus</keyword>
<dbReference type="AlphaFoldDB" id="G1K9R3"/>
<feature type="domain" description="TFIIS central" evidence="4">
    <location>
        <begin position="230"/>
        <end position="346"/>
    </location>
</feature>
<dbReference type="InterPro" id="IPR035100">
    <property type="entry name" value="TF_IIS-typ"/>
</dbReference>
<protein>
    <submittedName>
        <fullName evidence="5">Transcription elongation factor A N-terminal and central domain containing</fullName>
    </submittedName>
</protein>
<dbReference type="Gene3D" id="1.10.472.30">
    <property type="entry name" value="Transcription elongation factor S-II, central domain"/>
    <property type="match status" value="1"/>
</dbReference>
<dbReference type="GO" id="GO:0006351">
    <property type="term" value="P:DNA-templated transcription"/>
    <property type="evidence" value="ECO:0007669"/>
    <property type="project" value="InterPro"/>
</dbReference>
<dbReference type="InterPro" id="IPR003618">
    <property type="entry name" value="TFIIS_cen_dom"/>
</dbReference>
<evidence type="ECO:0000259" key="3">
    <source>
        <dbReference type="PROSITE" id="PS51319"/>
    </source>
</evidence>
<dbReference type="SUPFAM" id="SSF57783">
    <property type="entry name" value="Zinc beta-ribbon"/>
    <property type="match status" value="1"/>
</dbReference>
<dbReference type="SUPFAM" id="SSF46942">
    <property type="entry name" value="Elongation factor TFIIS domain 2"/>
    <property type="match status" value="1"/>
</dbReference>
<dbReference type="eggNOG" id="KOG1105">
    <property type="taxonomic scope" value="Eukaryota"/>
</dbReference>
<reference evidence="5" key="2">
    <citation type="submission" date="2025-08" db="UniProtKB">
        <authorList>
            <consortium name="Ensembl"/>
        </authorList>
    </citation>
    <scope>IDENTIFICATION</scope>
</reference>
<dbReference type="Proteomes" id="UP000001646">
    <property type="component" value="Chromosome 3"/>
</dbReference>
<keyword evidence="6" id="KW-1185">Reference proteome</keyword>
<evidence type="ECO:0000313" key="6">
    <source>
        <dbReference type="Proteomes" id="UP000001646"/>
    </source>
</evidence>
<dbReference type="PANTHER" id="PTHR11477">
    <property type="entry name" value="TRANSCRIPTION FACTOR S-II ZINC FINGER DOMAIN-CONTAINING PROTEIN"/>
    <property type="match status" value="1"/>
</dbReference>
<evidence type="ECO:0000256" key="1">
    <source>
        <dbReference type="PROSITE-ProRule" id="PRU00649"/>
    </source>
</evidence>
<name>G1K9R3_ANOCA</name>
<dbReference type="Pfam" id="PF07500">
    <property type="entry name" value="TFIIS_M"/>
    <property type="match status" value="1"/>
</dbReference>
<feature type="domain" description="TFIIS N-terminal" evidence="3">
    <location>
        <begin position="63"/>
        <end position="140"/>
    </location>
</feature>
<feature type="compositionally biased region" description="Low complexity" evidence="2">
    <location>
        <begin position="183"/>
        <end position="199"/>
    </location>
</feature>
<dbReference type="Bgee" id="ENSACAG00000001680">
    <property type="expression patterns" value="Expressed in dewlap and 12 other cell types or tissues"/>
</dbReference>
<dbReference type="GeneTree" id="ENSGT00940000162067"/>
<dbReference type="Gene3D" id="1.20.930.10">
    <property type="entry name" value="Conserved domain common to transcription factors TFIIS, elongin A, CRSP70"/>
    <property type="match status" value="1"/>
</dbReference>
<gene>
    <name evidence="5" type="primary">TCEANC</name>
</gene>
<dbReference type="STRING" id="28377.ENSACAP00000001595"/>
<sequence length="408" mass="46154">MTFQNKFIECWMGYLLKMHLFIQKNDLNLITFVVLVLIYKHKVTSEKHNSFHFFSGFEMSNTKVLTSRADCIEKLLSERKYQDIVIHLTYLETADITIDDLQETDVAKAVFRVSQNCPSVVLKKKAKHLLSKWKAIYKKHCSPSVQLHLGLSENANEDSGHIQVVSEDVNSIGKLNQQDKLCSASPSLASESPSSNPSSCVQKDNTTQPDLGNGSSISETGQQHGPIMAVRGKCTQLLFEALTDSSTSNEEIAKHHQTAEEIEQHIFALHAGNDRKYKNSIRSKVSNLKNPKNYHLKHSLHIGVLSPQTFAGMSAVEMAHDELKQLRASYTKSAVQEHQLPQRISGTLTNKIKCRRCEKFNCTVTVIARGALFLPGWVRSTDPDEQMMTYVICNECGEQWYHNRWNCL</sequence>
<organism evidence="5 6">
    <name type="scientific">Anolis carolinensis</name>
    <name type="common">Green anole</name>
    <name type="synonym">American chameleon</name>
    <dbReference type="NCBI Taxonomy" id="28377"/>
    <lineage>
        <taxon>Eukaryota</taxon>
        <taxon>Metazoa</taxon>
        <taxon>Chordata</taxon>
        <taxon>Craniata</taxon>
        <taxon>Vertebrata</taxon>
        <taxon>Euteleostomi</taxon>
        <taxon>Lepidosauria</taxon>
        <taxon>Squamata</taxon>
        <taxon>Bifurcata</taxon>
        <taxon>Unidentata</taxon>
        <taxon>Episquamata</taxon>
        <taxon>Toxicofera</taxon>
        <taxon>Iguania</taxon>
        <taxon>Dactyloidae</taxon>
        <taxon>Anolis</taxon>
    </lineage>
</organism>
<dbReference type="InterPro" id="IPR035441">
    <property type="entry name" value="TFIIS/LEDGF_dom_sf"/>
</dbReference>
<reference evidence="5" key="3">
    <citation type="submission" date="2025-09" db="UniProtKB">
        <authorList>
            <consortium name="Ensembl"/>
        </authorList>
    </citation>
    <scope>IDENTIFICATION</scope>
</reference>
<reference evidence="5 6" key="1">
    <citation type="submission" date="2009-12" db="EMBL/GenBank/DDBJ databases">
        <title>The Genome Sequence of Anolis carolinensis (Green Anole Lizard).</title>
        <authorList>
            <consortium name="The Genome Sequencing Platform"/>
            <person name="Di Palma F."/>
            <person name="Alfoldi J."/>
            <person name="Heiman D."/>
            <person name="Young S."/>
            <person name="Grabherr M."/>
            <person name="Johnson J."/>
            <person name="Lander E.S."/>
            <person name="Lindblad-Toh K."/>
        </authorList>
    </citation>
    <scope>NUCLEOTIDE SEQUENCE [LARGE SCALE GENOMIC DNA]</scope>
    <source>
        <strain evidence="5 6">JBL SC #1</strain>
    </source>
</reference>
<evidence type="ECO:0000256" key="2">
    <source>
        <dbReference type="SAM" id="MobiDB-lite"/>
    </source>
</evidence>
<proteinExistence type="predicted"/>
<dbReference type="PIRSF" id="PIRSF006704">
    <property type="entry name" value="TF_IIS"/>
    <property type="match status" value="1"/>
</dbReference>
<dbReference type="PROSITE" id="PS51321">
    <property type="entry name" value="TFIIS_CENTRAL"/>
    <property type="match status" value="1"/>
</dbReference>
<dbReference type="PANTHER" id="PTHR11477:SF7">
    <property type="entry name" value="TRANSCRIPTION ELONGATION FACTOR A N-TERMINAL AND CENTRAL DOMAIN-CONTAINING PROTEIN"/>
    <property type="match status" value="1"/>
</dbReference>
<evidence type="ECO:0000259" key="4">
    <source>
        <dbReference type="PROSITE" id="PS51321"/>
    </source>
</evidence>
<comment type="subcellular location">
    <subcellularLocation>
        <location evidence="1">Nucleus</location>
    </subcellularLocation>
</comment>
<dbReference type="SUPFAM" id="SSF47676">
    <property type="entry name" value="Conserved domain common to transcription factors TFIIS, elongin A, CRSP70"/>
    <property type="match status" value="1"/>
</dbReference>
<dbReference type="InterPro" id="IPR036575">
    <property type="entry name" value="TFIIS_cen_dom_sf"/>
</dbReference>
<feature type="compositionally biased region" description="Polar residues" evidence="2">
    <location>
        <begin position="200"/>
        <end position="223"/>
    </location>
</feature>
<accession>G1K9R3</accession>
<dbReference type="InParanoid" id="G1K9R3"/>
<dbReference type="Ensembl" id="ENSACAT00000001634.4">
    <property type="protein sequence ID" value="ENSACAP00000001595.4"/>
    <property type="gene ID" value="ENSACAG00000001680.4"/>
</dbReference>